<dbReference type="PROSITE" id="PS00675">
    <property type="entry name" value="SIGMA54_INTERACT_1"/>
    <property type="match status" value="1"/>
</dbReference>
<dbReference type="GO" id="GO:0043565">
    <property type="term" value="F:sequence-specific DNA binding"/>
    <property type="evidence" value="ECO:0007669"/>
    <property type="project" value="InterPro"/>
</dbReference>
<evidence type="ECO:0000256" key="4">
    <source>
        <dbReference type="ARBA" id="ARBA00023012"/>
    </source>
</evidence>
<dbReference type="Pfam" id="PF00072">
    <property type="entry name" value="Response_reg"/>
    <property type="match status" value="1"/>
</dbReference>
<dbReference type="InterPro" id="IPR002197">
    <property type="entry name" value="HTH_Fis"/>
</dbReference>
<feature type="modified residue" description="4-aspartylphosphate" evidence="7">
    <location>
        <position position="53"/>
    </location>
</feature>
<dbReference type="GO" id="GO:0005524">
    <property type="term" value="F:ATP binding"/>
    <property type="evidence" value="ECO:0007669"/>
    <property type="project" value="UniProtKB-KW"/>
</dbReference>
<dbReference type="PROSITE" id="PS50110">
    <property type="entry name" value="RESPONSE_REGULATORY"/>
    <property type="match status" value="1"/>
</dbReference>
<dbReference type="RefSeq" id="WP_161811885.1">
    <property type="nucleotide sequence ID" value="NZ_BLJN01000002.1"/>
</dbReference>
<dbReference type="Proteomes" id="UP000445000">
    <property type="component" value="Unassembled WGS sequence"/>
</dbReference>
<dbReference type="FunFam" id="3.40.50.300:FF:000006">
    <property type="entry name" value="DNA-binding transcriptional regulator NtrC"/>
    <property type="match status" value="1"/>
</dbReference>
<dbReference type="InterPro" id="IPR027417">
    <property type="entry name" value="P-loop_NTPase"/>
</dbReference>
<evidence type="ECO:0000256" key="6">
    <source>
        <dbReference type="ARBA" id="ARBA00023163"/>
    </source>
</evidence>
<dbReference type="InterPro" id="IPR009057">
    <property type="entry name" value="Homeodomain-like_sf"/>
</dbReference>
<dbReference type="Pfam" id="PF02954">
    <property type="entry name" value="HTH_8"/>
    <property type="match status" value="1"/>
</dbReference>
<dbReference type="GO" id="GO:0006355">
    <property type="term" value="P:regulation of DNA-templated transcription"/>
    <property type="evidence" value="ECO:0007669"/>
    <property type="project" value="InterPro"/>
</dbReference>
<reference evidence="11" key="1">
    <citation type="submission" date="2020-01" db="EMBL/GenBank/DDBJ databases">
        <title>'Steroidobacter agaridevorans' sp. nov., agar-degrading bacteria isolated from rhizosphere soils.</title>
        <authorList>
            <person name="Ikenaga M."/>
            <person name="Kataoka M."/>
            <person name="Murouchi A."/>
            <person name="Katsuragi S."/>
            <person name="Sakai M."/>
        </authorList>
    </citation>
    <scope>NUCLEOTIDE SEQUENCE [LARGE SCALE GENOMIC DNA]</scope>
    <source>
        <strain evidence="11">YU21-B</strain>
    </source>
</reference>
<organism evidence="10 11">
    <name type="scientific">Steroidobacter agaridevorans</name>
    <dbReference type="NCBI Taxonomy" id="2695856"/>
    <lineage>
        <taxon>Bacteria</taxon>
        <taxon>Pseudomonadati</taxon>
        <taxon>Pseudomonadota</taxon>
        <taxon>Gammaproteobacteria</taxon>
        <taxon>Steroidobacterales</taxon>
        <taxon>Steroidobacteraceae</taxon>
        <taxon>Steroidobacter</taxon>
    </lineage>
</organism>
<dbReference type="Gene3D" id="1.10.10.60">
    <property type="entry name" value="Homeodomain-like"/>
    <property type="match status" value="1"/>
</dbReference>
<keyword evidence="5" id="KW-0805">Transcription regulation</keyword>
<dbReference type="Pfam" id="PF25601">
    <property type="entry name" value="AAA_lid_14"/>
    <property type="match status" value="1"/>
</dbReference>
<dbReference type="PANTHER" id="PTHR32071:SF57">
    <property type="entry name" value="C4-DICARBOXYLATE TRANSPORT TRANSCRIPTIONAL REGULATORY PROTEIN DCTD"/>
    <property type="match status" value="1"/>
</dbReference>
<feature type="domain" description="Response regulatory" evidence="9">
    <location>
        <begin position="4"/>
        <end position="118"/>
    </location>
</feature>
<dbReference type="AlphaFoldDB" id="A0A829YAR0"/>
<proteinExistence type="predicted"/>
<evidence type="ECO:0000259" key="9">
    <source>
        <dbReference type="PROSITE" id="PS50110"/>
    </source>
</evidence>
<dbReference type="FunFam" id="3.40.50.2300:FF:000018">
    <property type="entry name" value="DNA-binding transcriptional regulator NtrC"/>
    <property type="match status" value="1"/>
</dbReference>
<accession>A0A829YAR0</accession>
<dbReference type="PROSITE" id="PS50045">
    <property type="entry name" value="SIGMA54_INTERACT_4"/>
    <property type="match status" value="1"/>
</dbReference>
<evidence type="ECO:0000256" key="2">
    <source>
        <dbReference type="ARBA" id="ARBA00022741"/>
    </source>
</evidence>
<evidence type="ECO:0000256" key="7">
    <source>
        <dbReference type="PROSITE-ProRule" id="PRU00169"/>
    </source>
</evidence>
<comment type="caution">
    <text evidence="10">The sequence shown here is derived from an EMBL/GenBank/DDBJ whole genome shotgun (WGS) entry which is preliminary data.</text>
</comment>
<evidence type="ECO:0000313" key="10">
    <source>
        <dbReference type="EMBL" id="GFE80165.1"/>
    </source>
</evidence>
<sequence>MNPTVLVVDDEEQVRHSIAQWLELGGHAVETAADADAALAAIRRRAPKVVLTDFKMPRKTGMDLMRELQRFEPDIPVVLLTAHGDVPLAVAAMREGAYDFLQKPYVPEHLSAVVARAIEQRRLKQELQQLSGRVAAHEGLQAHIVGASAAIARVRDMVAELCQHDPNVIINGQTGTGKEVVARALHDFGPRAKSPFVAINCAALPEELFESELFGHEAGAFTGARTARIGKFEFAHGGTLLLDEIESMPLTLQAKLLRVLQERVVERVGSNKSVAVNVRVIAATKYDLEEQGRLGRFRPDLYYRLAGAEIPLPPLKAREGDILLLFEHFSAKAASIAGQPHRPLSSSDVEALLTHSWPGNVRELKSVAERYALGLKAMGRTVPEILGKTAHSPTVIGSALADRVAAYERQLIESALKDHSGSISTVIEVLGIPRRTLNEKMVKYGLIRPGRDAGAHGHG</sequence>
<dbReference type="Gene3D" id="3.40.50.300">
    <property type="entry name" value="P-loop containing nucleotide triphosphate hydrolases"/>
    <property type="match status" value="1"/>
</dbReference>
<gene>
    <name evidence="10" type="primary">mifR</name>
    <name evidence="10" type="ORF">GCM10011487_21650</name>
</gene>
<dbReference type="InterPro" id="IPR002078">
    <property type="entry name" value="Sigma_54_int"/>
</dbReference>
<dbReference type="PANTHER" id="PTHR32071">
    <property type="entry name" value="TRANSCRIPTIONAL REGULATORY PROTEIN"/>
    <property type="match status" value="1"/>
</dbReference>
<dbReference type="SMART" id="SM00448">
    <property type="entry name" value="REC"/>
    <property type="match status" value="1"/>
</dbReference>
<dbReference type="CDD" id="cd00009">
    <property type="entry name" value="AAA"/>
    <property type="match status" value="1"/>
</dbReference>
<dbReference type="InterPro" id="IPR058031">
    <property type="entry name" value="AAA_lid_NorR"/>
</dbReference>
<dbReference type="SUPFAM" id="SSF46689">
    <property type="entry name" value="Homeodomain-like"/>
    <property type="match status" value="1"/>
</dbReference>
<dbReference type="InterPro" id="IPR011006">
    <property type="entry name" value="CheY-like_superfamily"/>
</dbReference>
<dbReference type="InterPro" id="IPR003593">
    <property type="entry name" value="AAA+_ATPase"/>
</dbReference>
<feature type="domain" description="Sigma-54 factor interaction" evidence="8">
    <location>
        <begin position="144"/>
        <end position="373"/>
    </location>
</feature>
<keyword evidence="4" id="KW-0902">Two-component regulatory system</keyword>
<evidence type="ECO:0000313" key="11">
    <source>
        <dbReference type="Proteomes" id="UP000445000"/>
    </source>
</evidence>
<keyword evidence="2" id="KW-0547">Nucleotide-binding</keyword>
<evidence type="ECO:0000256" key="1">
    <source>
        <dbReference type="ARBA" id="ARBA00022553"/>
    </source>
</evidence>
<dbReference type="PROSITE" id="PS00676">
    <property type="entry name" value="SIGMA54_INTERACT_2"/>
    <property type="match status" value="1"/>
</dbReference>
<dbReference type="EMBL" id="BLJN01000002">
    <property type="protein sequence ID" value="GFE80165.1"/>
    <property type="molecule type" value="Genomic_DNA"/>
</dbReference>
<keyword evidence="6" id="KW-0804">Transcription</keyword>
<evidence type="ECO:0000256" key="3">
    <source>
        <dbReference type="ARBA" id="ARBA00022840"/>
    </source>
</evidence>
<dbReference type="Gene3D" id="1.10.8.60">
    <property type="match status" value="1"/>
</dbReference>
<name>A0A829YAR0_9GAMM</name>
<dbReference type="InterPro" id="IPR025943">
    <property type="entry name" value="Sigma_54_int_dom_ATP-bd_2"/>
</dbReference>
<dbReference type="SUPFAM" id="SSF52540">
    <property type="entry name" value="P-loop containing nucleoside triphosphate hydrolases"/>
    <property type="match status" value="1"/>
</dbReference>
<dbReference type="GO" id="GO:0000160">
    <property type="term" value="P:phosphorelay signal transduction system"/>
    <property type="evidence" value="ECO:0007669"/>
    <property type="project" value="UniProtKB-KW"/>
</dbReference>
<dbReference type="SUPFAM" id="SSF52172">
    <property type="entry name" value="CheY-like"/>
    <property type="match status" value="1"/>
</dbReference>
<keyword evidence="3" id="KW-0067">ATP-binding</keyword>
<keyword evidence="1 7" id="KW-0597">Phosphoprotein</keyword>
<dbReference type="InterPro" id="IPR001789">
    <property type="entry name" value="Sig_transdc_resp-reg_receiver"/>
</dbReference>
<dbReference type="Gene3D" id="3.40.50.2300">
    <property type="match status" value="1"/>
</dbReference>
<dbReference type="InterPro" id="IPR025662">
    <property type="entry name" value="Sigma_54_int_dom_ATP-bd_1"/>
</dbReference>
<keyword evidence="11" id="KW-1185">Reference proteome</keyword>
<evidence type="ECO:0000259" key="8">
    <source>
        <dbReference type="PROSITE" id="PS50045"/>
    </source>
</evidence>
<dbReference type="Pfam" id="PF00158">
    <property type="entry name" value="Sigma54_activat"/>
    <property type="match status" value="1"/>
</dbReference>
<protein>
    <submittedName>
        <fullName evidence="10">Transcriptional regulator</fullName>
    </submittedName>
</protein>
<evidence type="ECO:0000256" key="5">
    <source>
        <dbReference type="ARBA" id="ARBA00023015"/>
    </source>
</evidence>
<dbReference type="SMART" id="SM00382">
    <property type="entry name" value="AAA"/>
    <property type="match status" value="1"/>
</dbReference>